<accession>A0A8K0L3L1</accession>
<dbReference type="GO" id="GO:0008081">
    <property type="term" value="F:phosphoric diester hydrolase activity"/>
    <property type="evidence" value="ECO:0007669"/>
    <property type="project" value="InterPro"/>
</dbReference>
<dbReference type="SUPFAM" id="SSF51695">
    <property type="entry name" value="PLC-like phosphodiesterases"/>
    <property type="match status" value="1"/>
</dbReference>
<gene>
    <name evidence="1" type="ORF">KVT40_006899</name>
</gene>
<keyword evidence="2" id="KW-1185">Reference proteome</keyword>
<dbReference type="AlphaFoldDB" id="A0A8K0L3L1"/>
<comment type="caution">
    <text evidence="1">The sequence shown here is derived from an EMBL/GenBank/DDBJ whole genome shotgun (WGS) entry which is preliminary data.</text>
</comment>
<dbReference type="Proteomes" id="UP000809789">
    <property type="component" value="Unassembled WGS sequence"/>
</dbReference>
<name>A0A8K0L3L1_9PEZI</name>
<dbReference type="GO" id="GO:0006629">
    <property type="term" value="P:lipid metabolic process"/>
    <property type="evidence" value="ECO:0007669"/>
    <property type="project" value="InterPro"/>
</dbReference>
<proteinExistence type="predicted"/>
<organism evidence="1 2">
    <name type="scientific">Elsinoe batatas</name>
    <dbReference type="NCBI Taxonomy" id="2601811"/>
    <lineage>
        <taxon>Eukaryota</taxon>
        <taxon>Fungi</taxon>
        <taxon>Dikarya</taxon>
        <taxon>Ascomycota</taxon>
        <taxon>Pezizomycotina</taxon>
        <taxon>Dothideomycetes</taxon>
        <taxon>Dothideomycetidae</taxon>
        <taxon>Myriangiales</taxon>
        <taxon>Elsinoaceae</taxon>
        <taxon>Elsinoe</taxon>
    </lineage>
</organism>
<evidence type="ECO:0000313" key="1">
    <source>
        <dbReference type="EMBL" id="KAG8625148.1"/>
    </source>
</evidence>
<dbReference type="Gene3D" id="3.20.20.190">
    <property type="entry name" value="Phosphatidylinositol (PI) phosphodiesterase"/>
    <property type="match status" value="1"/>
</dbReference>
<dbReference type="EMBL" id="JAESVG020000008">
    <property type="protein sequence ID" value="KAG8625148.1"/>
    <property type="molecule type" value="Genomic_DNA"/>
</dbReference>
<dbReference type="InterPro" id="IPR051057">
    <property type="entry name" value="PI-PLC_domain"/>
</dbReference>
<sequence length="356" mass="37502">MCLDNHPITTAQELLPLTIQSALTQTIGQACNNFAALCDRSYSNITQLGAHNSPFVRDGANGLVQSGNHYYNSTVQLDAGVRLLTAQVHRQNTTLELCHSSCAFLDAGPLTTWLTSIVTWLNSNPNEVVTLILVNADSASASDIATSFSAADAVSLSYAPPSSSSPPTPWPSLRDLIANQTRLITFVSSITPSPSAPYLLDEFTYLFETPFQSTSPADLLRCGVDRPSSLGGNTATALQNGLLPLVNHFLYDNSTSVFGSSVNQPDEARVNVTNAPGGPGEGNLGSKGDLCTAEYNGRAPWGLLVDFFNVGPAVQTVDRLNGVSVPVGRTEVGGGRPVAALGSGGERIRGEGLGHW</sequence>
<dbReference type="Pfam" id="PF26146">
    <property type="entry name" value="PI-PLC_X"/>
    <property type="match status" value="1"/>
</dbReference>
<protein>
    <recommendedName>
        <fullName evidence="3">PLC-like phosphodiesterase</fullName>
    </recommendedName>
</protein>
<evidence type="ECO:0000313" key="2">
    <source>
        <dbReference type="Proteomes" id="UP000809789"/>
    </source>
</evidence>
<dbReference type="OrthoDB" id="7984201at2759"/>
<dbReference type="InterPro" id="IPR017946">
    <property type="entry name" value="PLC-like_Pdiesterase_TIM-brl"/>
</dbReference>
<reference evidence="1" key="1">
    <citation type="submission" date="2021-07" db="EMBL/GenBank/DDBJ databases">
        <title>Elsinoe batatas strain:CRI-CJ2 Genome sequencing and assembly.</title>
        <authorList>
            <person name="Huang L."/>
        </authorList>
    </citation>
    <scope>NUCLEOTIDE SEQUENCE</scope>
    <source>
        <strain evidence="1">CRI-CJ2</strain>
    </source>
</reference>
<dbReference type="PANTHER" id="PTHR13593:SF80">
    <property type="entry name" value="PLC-LIKE PHOSPHODIESTERASE"/>
    <property type="match status" value="1"/>
</dbReference>
<evidence type="ECO:0008006" key="3">
    <source>
        <dbReference type="Google" id="ProtNLM"/>
    </source>
</evidence>
<dbReference type="PANTHER" id="PTHR13593">
    <property type="match status" value="1"/>
</dbReference>